<accession>A0A2A5WU30</accession>
<reference evidence="1 2" key="1">
    <citation type="submission" date="2017-08" db="EMBL/GenBank/DDBJ databases">
        <title>Fine stratification of microbial communities through a metagenomic profile of the photic zone.</title>
        <authorList>
            <person name="Haro-Moreno J.M."/>
            <person name="Lopez-Perez M."/>
            <person name="De La Torre J."/>
            <person name="Picazo A."/>
            <person name="Camacho A."/>
            <person name="Rodriguez-Valera F."/>
        </authorList>
    </citation>
    <scope>NUCLEOTIDE SEQUENCE [LARGE SCALE GENOMIC DNA]</scope>
    <source>
        <strain evidence="1">MED-G24</strain>
    </source>
</reference>
<evidence type="ECO:0000313" key="1">
    <source>
        <dbReference type="EMBL" id="PDH39992.1"/>
    </source>
</evidence>
<protein>
    <submittedName>
        <fullName evidence="1">Uncharacterized protein</fullName>
    </submittedName>
</protein>
<sequence length="152" mass="17097">MRGSGKNRRRHERIKWAERGTPRFENLIKGVRLRFRFDVPAGLSKADILQKNDYHLWRLLVAAALPSIDLSRQYNIPVFASGEQSAAIVHDISAKARAAREEVSADVAASIESGDFNIASLNRAVRVEEEGPELILHNPPFRNRFLTVVALI</sequence>
<name>A0A2A5WU30_9GAMM</name>
<dbReference type="EMBL" id="NTKD01000016">
    <property type="protein sequence ID" value="PDH39992.1"/>
    <property type="molecule type" value="Genomic_DNA"/>
</dbReference>
<proteinExistence type="predicted"/>
<comment type="caution">
    <text evidence="1">The sequence shown here is derived from an EMBL/GenBank/DDBJ whole genome shotgun (WGS) entry which is preliminary data.</text>
</comment>
<evidence type="ECO:0000313" key="2">
    <source>
        <dbReference type="Proteomes" id="UP000219327"/>
    </source>
</evidence>
<dbReference type="Proteomes" id="UP000219327">
    <property type="component" value="Unassembled WGS sequence"/>
</dbReference>
<organism evidence="1 2">
    <name type="scientific">OM182 bacterium MED-G24</name>
    <dbReference type="NCBI Taxonomy" id="1986255"/>
    <lineage>
        <taxon>Bacteria</taxon>
        <taxon>Pseudomonadati</taxon>
        <taxon>Pseudomonadota</taxon>
        <taxon>Gammaproteobacteria</taxon>
        <taxon>OMG group</taxon>
        <taxon>OM182 clade</taxon>
    </lineage>
</organism>
<dbReference type="AlphaFoldDB" id="A0A2A5WU30"/>
<gene>
    <name evidence="1" type="ORF">CNE99_04300</name>
</gene>